<organism evidence="2 3">
    <name type="scientific">Pseudodesulfovibrio senegalensis</name>
    <dbReference type="NCBI Taxonomy" id="1721087"/>
    <lineage>
        <taxon>Bacteria</taxon>
        <taxon>Pseudomonadati</taxon>
        <taxon>Thermodesulfobacteriota</taxon>
        <taxon>Desulfovibrionia</taxon>
        <taxon>Desulfovibrionales</taxon>
        <taxon>Desulfovibrionaceae</taxon>
    </lineage>
</organism>
<evidence type="ECO:0000313" key="3">
    <source>
        <dbReference type="Proteomes" id="UP000438699"/>
    </source>
</evidence>
<gene>
    <name evidence="2" type="ORF">F8A88_11830</name>
</gene>
<dbReference type="EMBL" id="WAIE01000005">
    <property type="protein sequence ID" value="KAB1441115.1"/>
    <property type="molecule type" value="Genomic_DNA"/>
</dbReference>
<protein>
    <submittedName>
        <fullName evidence="2">PilZ domain-containing protein</fullName>
    </submittedName>
</protein>
<evidence type="ECO:0000313" key="2">
    <source>
        <dbReference type="EMBL" id="KAB1441115.1"/>
    </source>
</evidence>
<accession>A0A6N6N0L7</accession>
<dbReference type="Pfam" id="PF07238">
    <property type="entry name" value="PilZ"/>
    <property type="match status" value="1"/>
</dbReference>
<reference evidence="2 3" key="1">
    <citation type="journal article" date="2017" name="Int. J. Syst. Evol. Microbiol.">
        <title>Desulfovibrio senegalensis sp. nov., a mesophilic sulfate reducer isolated from marine sediment.</title>
        <authorList>
            <person name="Thioye A."/>
            <person name="Gam Z.B.A."/>
            <person name="Mbengue M."/>
            <person name="Cayol J.L."/>
            <person name="Joseph-Bartoli M."/>
            <person name="Toure-Kane C."/>
            <person name="Labat M."/>
        </authorList>
    </citation>
    <scope>NUCLEOTIDE SEQUENCE [LARGE SCALE GENOMIC DNA]</scope>
    <source>
        <strain evidence="2 3">DSM 101509</strain>
    </source>
</reference>
<dbReference type="GO" id="GO:0035438">
    <property type="term" value="F:cyclic-di-GMP binding"/>
    <property type="evidence" value="ECO:0007669"/>
    <property type="project" value="InterPro"/>
</dbReference>
<dbReference type="Gene3D" id="2.40.10.220">
    <property type="entry name" value="predicted glycosyltransferase like domains"/>
    <property type="match status" value="1"/>
</dbReference>
<dbReference type="AlphaFoldDB" id="A0A6N6N0L7"/>
<dbReference type="Proteomes" id="UP000438699">
    <property type="component" value="Unassembled WGS sequence"/>
</dbReference>
<proteinExistence type="predicted"/>
<sequence>MDSEKRSFSRVETRLLAYARKTDSLDTPPRFNATPALGSCSRDELIRSAKLPEALVTFLCELDKKTDQIISLLSQDQIRSEFPLSLEITELSGAGARFSCPAPLSSDDNLEVIIILNNFPLRVSATKAHIVGRQDDSGLYRMEYVNIREADMETIIQYVFQRQREMIRNSKRDSA</sequence>
<dbReference type="InterPro" id="IPR009875">
    <property type="entry name" value="PilZ_domain"/>
</dbReference>
<dbReference type="OrthoDB" id="5516626at2"/>
<evidence type="ECO:0000259" key="1">
    <source>
        <dbReference type="Pfam" id="PF07238"/>
    </source>
</evidence>
<feature type="domain" description="PilZ" evidence="1">
    <location>
        <begin position="87"/>
        <end position="161"/>
    </location>
</feature>
<dbReference type="RefSeq" id="WP_151151370.1">
    <property type="nucleotide sequence ID" value="NZ_WAIE01000005.1"/>
</dbReference>
<keyword evidence="3" id="KW-1185">Reference proteome</keyword>
<comment type="caution">
    <text evidence="2">The sequence shown here is derived from an EMBL/GenBank/DDBJ whole genome shotgun (WGS) entry which is preliminary data.</text>
</comment>
<name>A0A6N6N0L7_9BACT</name>